<dbReference type="Proteomes" id="UP001239111">
    <property type="component" value="Chromosome 2"/>
</dbReference>
<comment type="caution">
    <text evidence="1">The sequence shown here is derived from an EMBL/GenBank/DDBJ whole genome shotgun (WGS) entry which is preliminary data.</text>
</comment>
<organism evidence="1 2">
    <name type="scientific">Eretmocerus hayati</name>
    <dbReference type="NCBI Taxonomy" id="131215"/>
    <lineage>
        <taxon>Eukaryota</taxon>
        <taxon>Metazoa</taxon>
        <taxon>Ecdysozoa</taxon>
        <taxon>Arthropoda</taxon>
        <taxon>Hexapoda</taxon>
        <taxon>Insecta</taxon>
        <taxon>Pterygota</taxon>
        <taxon>Neoptera</taxon>
        <taxon>Endopterygota</taxon>
        <taxon>Hymenoptera</taxon>
        <taxon>Apocrita</taxon>
        <taxon>Proctotrupomorpha</taxon>
        <taxon>Chalcidoidea</taxon>
        <taxon>Aphelinidae</taxon>
        <taxon>Aphelininae</taxon>
        <taxon>Eretmocerus</taxon>
    </lineage>
</organism>
<keyword evidence="2" id="KW-1185">Reference proteome</keyword>
<proteinExistence type="predicted"/>
<evidence type="ECO:0000313" key="2">
    <source>
        <dbReference type="Proteomes" id="UP001239111"/>
    </source>
</evidence>
<gene>
    <name evidence="1" type="ORF">QAD02_012637</name>
</gene>
<evidence type="ECO:0000313" key="1">
    <source>
        <dbReference type="EMBL" id="KAJ8676850.1"/>
    </source>
</evidence>
<reference evidence="1" key="1">
    <citation type="submission" date="2023-04" db="EMBL/GenBank/DDBJ databases">
        <title>A chromosome-level genome assembly of the parasitoid wasp Eretmocerus hayati.</title>
        <authorList>
            <person name="Zhong Y."/>
            <person name="Liu S."/>
            <person name="Liu Y."/>
        </authorList>
    </citation>
    <scope>NUCLEOTIDE SEQUENCE</scope>
    <source>
        <strain evidence="1">ZJU_SS_LIU_2023</strain>
    </source>
</reference>
<protein>
    <submittedName>
        <fullName evidence="1">Uncharacterized protein</fullName>
    </submittedName>
</protein>
<sequence length="433" mass="48331">MPQLLPFAPKHDKDFNRLEDYRAPWCFCPPSEGTLEAVKENADSVRAIKAPSKLIRSASEIDCSTVSSPGHSSSEDKHNVIEVKEENIKSLLEGQQPSLTKDSLSHCSNEQPTELQFVQVKIEKPDDTLMQSSHATDAIDDEDVRGGKCPLPRRNNPNLGESQWRGRGRGRGDGRGACNGSRRFQRVAGHESDSDVDNDDAFEASQRVLEIKKEKLDKRKNVSHQRAAHNLNQFEKNHSPRSLSRPAPSPREFRTSVNNKKRLAPKNLDSFSIASNDPNSSSSRKPAKIPKYVGYDTSDVELLSDEKENELEKLRAALMATQARNLQRRDRVPTRGDPDDRTSVAQQTRLRGVSVRRRRRAAEPLVAACSIQFRSSKLEPGIAAHATKLQLPDNDVPTSKSRRRRAVCLYNSYLQSAAGRVSYQPQIGATGIQ</sequence>
<accession>A0ACC2P094</accession>
<dbReference type="EMBL" id="CM056742">
    <property type="protein sequence ID" value="KAJ8676850.1"/>
    <property type="molecule type" value="Genomic_DNA"/>
</dbReference>
<name>A0ACC2P094_9HYME</name>